<dbReference type="GO" id="GO:0008270">
    <property type="term" value="F:zinc ion binding"/>
    <property type="evidence" value="ECO:0007669"/>
    <property type="project" value="UniProtKB-KW"/>
</dbReference>
<feature type="region of interest" description="Disordered" evidence="10">
    <location>
        <begin position="411"/>
        <end position="482"/>
    </location>
</feature>
<feature type="compositionally biased region" description="Low complexity" evidence="10">
    <location>
        <begin position="108"/>
        <end position="133"/>
    </location>
</feature>
<reference evidence="12" key="1">
    <citation type="submission" date="2022-07" db="EMBL/GenBank/DDBJ databases">
        <title>Phylogenomic reconstructions and comparative analyses of Kickxellomycotina fungi.</title>
        <authorList>
            <person name="Reynolds N.K."/>
            <person name="Stajich J.E."/>
            <person name="Barry K."/>
            <person name="Grigoriev I.V."/>
            <person name="Crous P."/>
            <person name="Smith M.E."/>
        </authorList>
    </citation>
    <scope>NUCLEOTIDE SEQUENCE</scope>
    <source>
        <strain evidence="12">NBRC 32514</strain>
    </source>
</reference>
<dbReference type="PROSITE" id="PS50089">
    <property type="entry name" value="ZF_RING_2"/>
    <property type="match status" value="1"/>
</dbReference>
<dbReference type="GO" id="GO:0061630">
    <property type="term" value="F:ubiquitin protein ligase activity"/>
    <property type="evidence" value="ECO:0007669"/>
    <property type="project" value="UniProtKB-EC"/>
</dbReference>
<evidence type="ECO:0000256" key="6">
    <source>
        <dbReference type="ARBA" id="ARBA00022771"/>
    </source>
</evidence>
<evidence type="ECO:0000259" key="11">
    <source>
        <dbReference type="PROSITE" id="PS50089"/>
    </source>
</evidence>
<comment type="catalytic activity">
    <reaction evidence="1">
        <text>S-ubiquitinyl-[E2 ubiquitin-conjugating enzyme]-L-cysteine + [acceptor protein]-L-lysine = [E2 ubiquitin-conjugating enzyme]-L-cysteine + N(6)-ubiquitinyl-[acceptor protein]-L-lysine.</text>
        <dbReference type="EC" id="2.3.2.27"/>
    </reaction>
</comment>
<dbReference type="OrthoDB" id="8062037at2759"/>
<feature type="compositionally biased region" description="Low complexity" evidence="10">
    <location>
        <begin position="237"/>
        <end position="256"/>
    </location>
</feature>
<accession>A0A9W7XYD7</accession>
<evidence type="ECO:0000313" key="13">
    <source>
        <dbReference type="Proteomes" id="UP001149813"/>
    </source>
</evidence>
<dbReference type="PANTHER" id="PTHR45931:SF3">
    <property type="entry name" value="RING ZINC FINGER-CONTAINING PROTEIN"/>
    <property type="match status" value="1"/>
</dbReference>
<dbReference type="InterPro" id="IPR051834">
    <property type="entry name" value="RING_finger_E3_ligase"/>
</dbReference>
<evidence type="ECO:0000256" key="8">
    <source>
        <dbReference type="ARBA" id="ARBA00022833"/>
    </source>
</evidence>
<evidence type="ECO:0000256" key="10">
    <source>
        <dbReference type="SAM" id="MobiDB-lite"/>
    </source>
</evidence>
<feature type="domain" description="RING-type" evidence="11">
    <location>
        <begin position="363"/>
        <end position="404"/>
    </location>
</feature>
<dbReference type="AlphaFoldDB" id="A0A9W7XYD7"/>
<protein>
    <recommendedName>
        <fullName evidence="3">RING-type E3 ubiquitin transferase</fullName>
        <ecNumber evidence="3">2.3.2.27</ecNumber>
    </recommendedName>
</protein>
<dbReference type="GO" id="GO:0000209">
    <property type="term" value="P:protein polyubiquitination"/>
    <property type="evidence" value="ECO:0007669"/>
    <property type="project" value="UniProtKB-ARBA"/>
</dbReference>
<evidence type="ECO:0000256" key="1">
    <source>
        <dbReference type="ARBA" id="ARBA00000900"/>
    </source>
</evidence>
<dbReference type="Pfam" id="PF13639">
    <property type="entry name" value="zf-RING_2"/>
    <property type="match status" value="1"/>
</dbReference>
<evidence type="ECO:0000256" key="3">
    <source>
        <dbReference type="ARBA" id="ARBA00012483"/>
    </source>
</evidence>
<keyword evidence="7" id="KW-0833">Ubl conjugation pathway</keyword>
<feature type="region of interest" description="Disordered" evidence="10">
    <location>
        <begin position="226"/>
        <end position="260"/>
    </location>
</feature>
<dbReference type="Gene3D" id="3.30.40.10">
    <property type="entry name" value="Zinc/RING finger domain, C3HC4 (zinc finger)"/>
    <property type="match status" value="1"/>
</dbReference>
<dbReference type="PANTHER" id="PTHR45931">
    <property type="entry name" value="SI:CH211-59O9.10"/>
    <property type="match status" value="1"/>
</dbReference>
<dbReference type="SMART" id="SM00744">
    <property type="entry name" value="RINGv"/>
    <property type="match status" value="1"/>
</dbReference>
<gene>
    <name evidence="12" type="ORF">LPJ53_005088</name>
</gene>
<evidence type="ECO:0000256" key="2">
    <source>
        <dbReference type="ARBA" id="ARBA00004906"/>
    </source>
</evidence>
<dbReference type="SUPFAM" id="SSF57850">
    <property type="entry name" value="RING/U-box"/>
    <property type="match status" value="1"/>
</dbReference>
<keyword evidence="5" id="KW-0479">Metal-binding</keyword>
<dbReference type="Proteomes" id="UP001149813">
    <property type="component" value="Unassembled WGS sequence"/>
</dbReference>
<feature type="region of interest" description="Disordered" evidence="10">
    <location>
        <begin position="101"/>
        <end position="185"/>
    </location>
</feature>
<evidence type="ECO:0000313" key="12">
    <source>
        <dbReference type="EMBL" id="KAJ1720270.1"/>
    </source>
</evidence>
<dbReference type="InterPro" id="IPR001841">
    <property type="entry name" value="Znf_RING"/>
</dbReference>
<comment type="pathway">
    <text evidence="2">Protein modification; protein ubiquitination.</text>
</comment>
<dbReference type="EMBL" id="JANBOJ010000277">
    <property type="protein sequence ID" value="KAJ1720270.1"/>
    <property type="molecule type" value="Genomic_DNA"/>
</dbReference>
<evidence type="ECO:0000256" key="5">
    <source>
        <dbReference type="ARBA" id="ARBA00022723"/>
    </source>
</evidence>
<dbReference type="InterPro" id="IPR013083">
    <property type="entry name" value="Znf_RING/FYVE/PHD"/>
</dbReference>
<organism evidence="12 13">
    <name type="scientific">Coemansia erecta</name>
    <dbReference type="NCBI Taxonomy" id="147472"/>
    <lineage>
        <taxon>Eukaryota</taxon>
        <taxon>Fungi</taxon>
        <taxon>Fungi incertae sedis</taxon>
        <taxon>Zoopagomycota</taxon>
        <taxon>Kickxellomycotina</taxon>
        <taxon>Kickxellomycetes</taxon>
        <taxon>Kickxellales</taxon>
        <taxon>Kickxellaceae</taxon>
        <taxon>Coemansia</taxon>
    </lineage>
</organism>
<feature type="compositionally biased region" description="Low complexity" evidence="10">
    <location>
        <begin position="166"/>
        <end position="184"/>
    </location>
</feature>
<dbReference type="FunFam" id="3.30.40.10:FF:000069">
    <property type="entry name" value="E3 ubiquitin-protein ligase RNF115"/>
    <property type="match status" value="1"/>
</dbReference>
<keyword evidence="6 9" id="KW-0863">Zinc-finger</keyword>
<proteinExistence type="predicted"/>
<dbReference type="InterPro" id="IPR039525">
    <property type="entry name" value="RNF126-like_zinc-ribbon"/>
</dbReference>
<dbReference type="Pfam" id="PF14369">
    <property type="entry name" value="Zn_ribbon_19"/>
    <property type="match status" value="1"/>
</dbReference>
<dbReference type="GO" id="GO:0005634">
    <property type="term" value="C:nucleus"/>
    <property type="evidence" value="ECO:0007669"/>
    <property type="project" value="TreeGrafter"/>
</dbReference>
<name>A0A9W7XYD7_9FUNG</name>
<dbReference type="GO" id="GO:0006511">
    <property type="term" value="P:ubiquitin-dependent protein catabolic process"/>
    <property type="evidence" value="ECO:0007669"/>
    <property type="project" value="TreeGrafter"/>
</dbReference>
<evidence type="ECO:0000256" key="9">
    <source>
        <dbReference type="PROSITE-ProRule" id="PRU00175"/>
    </source>
</evidence>
<dbReference type="EC" id="2.3.2.27" evidence="3"/>
<evidence type="ECO:0000256" key="4">
    <source>
        <dbReference type="ARBA" id="ARBA00022679"/>
    </source>
</evidence>
<dbReference type="SMART" id="SM00184">
    <property type="entry name" value="RING"/>
    <property type="match status" value="1"/>
</dbReference>
<evidence type="ECO:0000256" key="7">
    <source>
        <dbReference type="ARBA" id="ARBA00022786"/>
    </source>
</evidence>
<comment type="caution">
    <text evidence="12">The sequence shown here is derived from an EMBL/GenBank/DDBJ whole genome shotgun (WGS) entry which is preliminary data.</text>
</comment>
<dbReference type="InterPro" id="IPR011016">
    <property type="entry name" value="Znf_RING-CH"/>
</dbReference>
<keyword evidence="8" id="KW-0862">Zinc</keyword>
<sequence>MSDDLSQNSRPQARSTPNYWCHQCQREISPMMAPNPICPRCHGDFVEEIQSENDPRDFLANLGPNDDEDEMENEFGGAGNYNQELQTMLQDILTHIVGRQPTSAAGNPAAGSRTAASSAPASGPAASDPASSDFPGMAQHGIRMPGGPHSDNVFDDPAGTADGGQPSASTSASASAPAAEASAPGQGLRALFPGMRTWTSNVGNHQMSFSVGSLSSDEISSLAANAAAAAGRRSDGSSDQTQTQTQTQTQSSSGESQQRRPIFIDPEENATLSLGNLVTSLFNALGGAARGEGEAGGVNPIFGVPMGNIGDYVWGQNSLDDIITRIMDQNQAVHAPPPASDEQIRSLPQRAITEEEAAKHKECGICMEEYNVEEAVLELPCKHFYHKECIDHWLKMNGTCPICRKRIEPDGQAPADRPEFIPVPPHTGHPGSFPSSPNAPPPPYQQQPQTQQQQQPQSSDGQPTSAAGRSSGAAEPEHEPMD</sequence>
<keyword evidence="4" id="KW-0808">Transferase</keyword>
<keyword evidence="13" id="KW-1185">Reference proteome</keyword>
<feature type="compositionally biased region" description="Low complexity" evidence="10">
    <location>
        <begin position="446"/>
        <end position="465"/>
    </location>
</feature>